<dbReference type="InterPro" id="IPR005814">
    <property type="entry name" value="Aminotrans_3"/>
</dbReference>
<dbReference type="OrthoDB" id="9807885at2"/>
<keyword evidence="4" id="KW-0032">Aminotransferase</keyword>
<dbReference type="GO" id="GO:0033094">
    <property type="term" value="F:putrescine--2-oxoglutarate transaminase activity"/>
    <property type="evidence" value="ECO:0007669"/>
    <property type="project" value="UniProtKB-EC"/>
</dbReference>
<dbReference type="PROSITE" id="PS00600">
    <property type="entry name" value="AA_TRANSFER_CLASS_3"/>
    <property type="match status" value="1"/>
</dbReference>
<dbReference type="Gene3D" id="3.40.640.10">
    <property type="entry name" value="Type I PLP-dependent aspartate aminotransferase-like (Major domain)"/>
    <property type="match status" value="1"/>
</dbReference>
<evidence type="ECO:0000256" key="3">
    <source>
        <dbReference type="RuleBase" id="RU003560"/>
    </source>
</evidence>
<dbReference type="EC" id="2.6.1.82" evidence="4"/>
<dbReference type="InterPro" id="IPR015421">
    <property type="entry name" value="PyrdxlP-dep_Trfase_major"/>
</dbReference>
<comment type="caution">
    <text evidence="4">The sequence shown here is derived from an EMBL/GenBank/DDBJ whole genome shotgun (WGS) entry which is preliminary data.</text>
</comment>
<dbReference type="GO" id="GO:0030170">
    <property type="term" value="F:pyridoxal phosphate binding"/>
    <property type="evidence" value="ECO:0007669"/>
    <property type="project" value="InterPro"/>
</dbReference>
<dbReference type="PANTHER" id="PTHR11986">
    <property type="entry name" value="AMINOTRANSFERASE CLASS III"/>
    <property type="match status" value="1"/>
</dbReference>
<evidence type="ECO:0000256" key="1">
    <source>
        <dbReference type="ARBA" id="ARBA00001933"/>
    </source>
</evidence>
<dbReference type="SUPFAM" id="SSF53383">
    <property type="entry name" value="PLP-dependent transferases"/>
    <property type="match status" value="1"/>
</dbReference>
<gene>
    <name evidence="4" type="ORF">E6W99_03720</name>
</gene>
<evidence type="ECO:0000313" key="4">
    <source>
        <dbReference type="EMBL" id="THF82537.1"/>
    </source>
</evidence>
<dbReference type="InterPro" id="IPR050103">
    <property type="entry name" value="Class-III_PLP-dep_AT"/>
</dbReference>
<dbReference type="InterPro" id="IPR015424">
    <property type="entry name" value="PyrdxlP-dep_Trfase"/>
</dbReference>
<keyword evidence="5" id="KW-1185">Reference proteome</keyword>
<dbReference type="Gene3D" id="3.90.1150.10">
    <property type="entry name" value="Aspartate Aminotransferase, domain 1"/>
    <property type="match status" value="1"/>
</dbReference>
<dbReference type="RefSeq" id="WP_136351834.1">
    <property type="nucleotide sequence ID" value="NZ_CP046266.1"/>
</dbReference>
<protein>
    <submittedName>
        <fullName evidence="4">Putrescine aminotransferase</fullName>
        <ecNumber evidence="4">2.6.1.82</ecNumber>
    </submittedName>
</protein>
<keyword evidence="2 3" id="KW-0663">Pyridoxal phosphate</keyword>
<accession>A0A4V3WG14</accession>
<dbReference type="PIRSF" id="PIRSF000521">
    <property type="entry name" value="Transaminase_4ab_Lys_Orn"/>
    <property type="match status" value="1"/>
</dbReference>
<sequence length="456" mass="50344">MGTNLENKQEEIQEQNVNNYIKQVLNLIEKDQVTEDEAKWITKETVNNFREHVNPGFLEYRKTVTKDGQFAAVEWSDEGSCFKDVNGKKYIDCLGGFGIYNVGHRNKKVVKAVTDQLKRQALHSQDLLDPLRAILAKILADITPGDLKYSFFTNSGTESVEAALKLAKMYSDRSTFISTTRSFHGKSLGSLSGTAKGMFRKPFLPLIPGFRHVPFGDIDMMRKTFETSALVGEDVAAVILEPIQGEGGIILPPEGYLKQVRDLCDQYDALLIFDEVQTGMGRTGKMFCAEVYNVVPDILCLAKAFGGGVMPAGAVVGKEKVFKSWFDNPFMHTTTFGGNPLACAAAIATIDVLLEEDLPSRAAEVGEYFLQGLKDAAVGHEDKVMEIRGKGLMIGIEFHKDEVGYEVSKALFDRGILVAGTLVNSKTIRIEPSLTISYEEVNTVINAFKEVLPTVK</sequence>
<comment type="similarity">
    <text evidence="3">Belongs to the class-III pyridoxal-phosphate-dependent aminotransferase family.</text>
</comment>
<dbReference type="FunFam" id="3.40.640.10:FF:000004">
    <property type="entry name" value="Acetylornithine aminotransferase"/>
    <property type="match status" value="1"/>
</dbReference>
<dbReference type="InterPro" id="IPR049704">
    <property type="entry name" value="Aminotrans_3_PPA_site"/>
</dbReference>
<dbReference type="NCBIfam" id="NF008570">
    <property type="entry name" value="PRK11522.1"/>
    <property type="match status" value="1"/>
</dbReference>
<dbReference type="Pfam" id="PF00202">
    <property type="entry name" value="Aminotran_3"/>
    <property type="match status" value="1"/>
</dbReference>
<dbReference type="PANTHER" id="PTHR11986:SF112">
    <property type="entry name" value="PUTRESCINE AMINOTRANSFERASE"/>
    <property type="match status" value="1"/>
</dbReference>
<dbReference type="EMBL" id="SSNT01000002">
    <property type="protein sequence ID" value="THF82537.1"/>
    <property type="molecule type" value="Genomic_DNA"/>
</dbReference>
<reference evidence="4 5" key="1">
    <citation type="submission" date="2019-04" db="EMBL/GenBank/DDBJ databases">
        <title>Bacillus sediminilitoris sp. nov., isolated from a tidal flat sediment on the East China Sea.</title>
        <authorList>
            <person name="Wei Y."/>
            <person name="Mao H."/>
            <person name="Fang J."/>
        </authorList>
    </citation>
    <scope>NUCLEOTIDE SEQUENCE [LARGE SCALE GENOMIC DNA]</scope>
    <source>
        <strain evidence="4 5">DSL-17</strain>
    </source>
</reference>
<comment type="cofactor">
    <cofactor evidence="1">
        <name>pyridoxal 5'-phosphate</name>
        <dbReference type="ChEBI" id="CHEBI:597326"/>
    </cofactor>
</comment>
<name>A0A4V3WG14_9BACI</name>
<evidence type="ECO:0000256" key="2">
    <source>
        <dbReference type="ARBA" id="ARBA00022898"/>
    </source>
</evidence>
<organism evidence="4 5">
    <name type="scientific">Metabacillus sediminilitoris</name>
    <dbReference type="NCBI Taxonomy" id="2567941"/>
    <lineage>
        <taxon>Bacteria</taxon>
        <taxon>Bacillati</taxon>
        <taxon>Bacillota</taxon>
        <taxon>Bacilli</taxon>
        <taxon>Bacillales</taxon>
        <taxon>Bacillaceae</taxon>
        <taxon>Metabacillus</taxon>
    </lineage>
</organism>
<evidence type="ECO:0000313" key="5">
    <source>
        <dbReference type="Proteomes" id="UP000310334"/>
    </source>
</evidence>
<keyword evidence="4" id="KW-0808">Transferase</keyword>
<dbReference type="AlphaFoldDB" id="A0A4V3WG14"/>
<dbReference type="GO" id="GO:0042802">
    <property type="term" value="F:identical protein binding"/>
    <property type="evidence" value="ECO:0007669"/>
    <property type="project" value="TreeGrafter"/>
</dbReference>
<dbReference type="Proteomes" id="UP000310334">
    <property type="component" value="Unassembled WGS sequence"/>
</dbReference>
<dbReference type="CDD" id="cd00610">
    <property type="entry name" value="OAT_like"/>
    <property type="match status" value="1"/>
</dbReference>
<proteinExistence type="inferred from homology"/>
<dbReference type="InterPro" id="IPR015422">
    <property type="entry name" value="PyrdxlP-dep_Trfase_small"/>
</dbReference>
<dbReference type="GO" id="GO:0009447">
    <property type="term" value="P:putrescine catabolic process"/>
    <property type="evidence" value="ECO:0007669"/>
    <property type="project" value="TreeGrafter"/>
</dbReference>